<dbReference type="PANTHER" id="PTHR48024:SF45">
    <property type="entry name" value="RNA BINDING DOMAIN PROTEIN"/>
    <property type="match status" value="1"/>
</dbReference>
<feature type="compositionally biased region" description="Low complexity" evidence="3">
    <location>
        <begin position="17"/>
        <end position="30"/>
    </location>
</feature>
<dbReference type="PANTHER" id="PTHR48024">
    <property type="entry name" value="GEO13361P1-RELATED"/>
    <property type="match status" value="1"/>
</dbReference>
<dbReference type="GO" id="GO:0005634">
    <property type="term" value="C:nucleus"/>
    <property type="evidence" value="ECO:0007669"/>
    <property type="project" value="TreeGrafter"/>
</dbReference>
<feature type="compositionally biased region" description="Low complexity" evidence="3">
    <location>
        <begin position="42"/>
        <end position="52"/>
    </location>
</feature>
<evidence type="ECO:0000313" key="6">
    <source>
        <dbReference type="Proteomes" id="UP000019132"/>
    </source>
</evidence>
<feature type="region of interest" description="Disordered" evidence="3">
    <location>
        <begin position="1"/>
        <end position="61"/>
    </location>
</feature>
<dbReference type="Pfam" id="PF00076">
    <property type="entry name" value="RRM_1"/>
    <property type="match status" value="1"/>
</dbReference>
<dbReference type="EnsemblProtists" id="PYU1_T000602">
    <property type="protein sequence ID" value="PYU1_T000602"/>
    <property type="gene ID" value="PYU1_G000602"/>
</dbReference>
<name>K3W6L1_GLOUD</name>
<dbReference type="AlphaFoldDB" id="K3W6L1"/>
<evidence type="ECO:0000256" key="2">
    <source>
        <dbReference type="PROSITE-ProRule" id="PRU00176"/>
    </source>
</evidence>
<dbReference type="Gene3D" id="3.30.70.330">
    <property type="match status" value="1"/>
</dbReference>
<proteinExistence type="predicted"/>
<feature type="compositionally biased region" description="Basic and acidic residues" evidence="3">
    <location>
        <begin position="1"/>
        <end position="14"/>
    </location>
</feature>
<reference evidence="6" key="2">
    <citation type="submission" date="2010-04" db="EMBL/GenBank/DDBJ databases">
        <authorList>
            <person name="Buell R."/>
            <person name="Hamilton J."/>
            <person name="Hostetler J."/>
        </authorList>
    </citation>
    <scope>NUCLEOTIDE SEQUENCE [LARGE SCALE GENOMIC DNA]</scope>
    <source>
        <strain evidence="6">DAOM:BR144</strain>
    </source>
</reference>
<dbReference type="SUPFAM" id="SSF54928">
    <property type="entry name" value="RNA-binding domain, RBD"/>
    <property type="match status" value="1"/>
</dbReference>
<reference evidence="5" key="3">
    <citation type="submission" date="2015-02" db="UniProtKB">
        <authorList>
            <consortium name="EnsemblProtists"/>
        </authorList>
    </citation>
    <scope>IDENTIFICATION</scope>
    <source>
        <strain evidence="5">DAOM BR144</strain>
    </source>
</reference>
<dbReference type="InterPro" id="IPR035979">
    <property type="entry name" value="RBD_domain_sf"/>
</dbReference>
<dbReference type="VEuPathDB" id="FungiDB:PYU1_G000602"/>
<sequence>MSDGEQNKKRKLEEIADAGGAAPAPPQETGAAEEQDAPATHSNSSSIISSSSPMHDEHGQLAKEKESIMKLLEPFSREQLVEILTSAASQYDNIYNEIKTVASADVAHRKVFVRGLAWETSTETLKSAFASFGEVEEGAVIFDKASGKSRGYGFVTFVDMEAAQRAVEKQVVEIDSYLQSGGPPPALG</sequence>
<keyword evidence="6" id="KW-1185">Reference proteome</keyword>
<evidence type="ECO:0000313" key="5">
    <source>
        <dbReference type="EnsemblProtists" id="PYU1_T000602"/>
    </source>
</evidence>
<dbReference type="GO" id="GO:0003723">
    <property type="term" value="F:RNA binding"/>
    <property type="evidence" value="ECO:0007669"/>
    <property type="project" value="UniProtKB-UniRule"/>
</dbReference>
<dbReference type="EMBL" id="GL376620">
    <property type="status" value="NOT_ANNOTATED_CDS"/>
    <property type="molecule type" value="Genomic_DNA"/>
</dbReference>
<dbReference type="eggNOG" id="KOG0118">
    <property type="taxonomic scope" value="Eukaryota"/>
</dbReference>
<dbReference type="PROSITE" id="PS50102">
    <property type="entry name" value="RRM"/>
    <property type="match status" value="1"/>
</dbReference>
<dbReference type="InParanoid" id="K3W6L1"/>
<organism evidence="5 6">
    <name type="scientific">Globisporangium ultimum (strain ATCC 200006 / CBS 805.95 / DAOM BR144)</name>
    <name type="common">Pythium ultimum</name>
    <dbReference type="NCBI Taxonomy" id="431595"/>
    <lineage>
        <taxon>Eukaryota</taxon>
        <taxon>Sar</taxon>
        <taxon>Stramenopiles</taxon>
        <taxon>Oomycota</taxon>
        <taxon>Peronosporomycetes</taxon>
        <taxon>Pythiales</taxon>
        <taxon>Pythiaceae</taxon>
        <taxon>Globisporangium</taxon>
    </lineage>
</organism>
<dbReference type="STRING" id="431595.K3W6L1"/>
<evidence type="ECO:0000256" key="1">
    <source>
        <dbReference type="ARBA" id="ARBA00022884"/>
    </source>
</evidence>
<keyword evidence="1 2" id="KW-0694">RNA-binding</keyword>
<evidence type="ECO:0000259" key="4">
    <source>
        <dbReference type="PROSITE" id="PS50102"/>
    </source>
</evidence>
<dbReference type="InterPro" id="IPR000504">
    <property type="entry name" value="RRM_dom"/>
</dbReference>
<dbReference type="InterPro" id="IPR050886">
    <property type="entry name" value="RNA-binding_reg"/>
</dbReference>
<evidence type="ECO:0000256" key="3">
    <source>
        <dbReference type="SAM" id="MobiDB-lite"/>
    </source>
</evidence>
<dbReference type="InterPro" id="IPR012677">
    <property type="entry name" value="Nucleotide-bd_a/b_plait_sf"/>
</dbReference>
<protein>
    <recommendedName>
        <fullName evidence="4">RRM domain-containing protein</fullName>
    </recommendedName>
</protein>
<dbReference type="HOGENOM" id="CLU_1443720_0_0_1"/>
<reference evidence="6" key="1">
    <citation type="journal article" date="2010" name="Genome Biol.">
        <title>Genome sequence of the necrotrophic plant pathogen Pythium ultimum reveals original pathogenicity mechanisms and effector repertoire.</title>
        <authorList>
            <person name="Levesque C.A."/>
            <person name="Brouwer H."/>
            <person name="Cano L."/>
            <person name="Hamilton J.P."/>
            <person name="Holt C."/>
            <person name="Huitema E."/>
            <person name="Raffaele S."/>
            <person name="Robideau G.P."/>
            <person name="Thines M."/>
            <person name="Win J."/>
            <person name="Zerillo M.M."/>
            <person name="Beakes G.W."/>
            <person name="Boore J.L."/>
            <person name="Busam D."/>
            <person name="Dumas B."/>
            <person name="Ferriera S."/>
            <person name="Fuerstenberg S.I."/>
            <person name="Gachon C.M."/>
            <person name="Gaulin E."/>
            <person name="Govers F."/>
            <person name="Grenville-Briggs L."/>
            <person name="Horner N."/>
            <person name="Hostetler J."/>
            <person name="Jiang R.H."/>
            <person name="Johnson J."/>
            <person name="Krajaejun T."/>
            <person name="Lin H."/>
            <person name="Meijer H.J."/>
            <person name="Moore B."/>
            <person name="Morris P."/>
            <person name="Phuntmart V."/>
            <person name="Puiu D."/>
            <person name="Shetty J."/>
            <person name="Stajich J.E."/>
            <person name="Tripathy S."/>
            <person name="Wawra S."/>
            <person name="van West P."/>
            <person name="Whitty B.R."/>
            <person name="Coutinho P.M."/>
            <person name="Henrissat B."/>
            <person name="Martin F."/>
            <person name="Thomas P.D."/>
            <person name="Tyler B.M."/>
            <person name="De Vries R.P."/>
            <person name="Kamoun S."/>
            <person name="Yandell M."/>
            <person name="Tisserat N."/>
            <person name="Buell C.R."/>
        </authorList>
    </citation>
    <scope>NUCLEOTIDE SEQUENCE</scope>
    <source>
        <strain evidence="6">DAOM:BR144</strain>
    </source>
</reference>
<dbReference type="SMART" id="SM00360">
    <property type="entry name" value="RRM"/>
    <property type="match status" value="1"/>
</dbReference>
<feature type="domain" description="RRM" evidence="4">
    <location>
        <begin position="109"/>
        <end position="176"/>
    </location>
</feature>
<dbReference type="Proteomes" id="UP000019132">
    <property type="component" value="Unassembled WGS sequence"/>
</dbReference>
<accession>K3W6L1</accession>